<sequence>MDILQQFFSPFVVCYWAIKKERKKEKEKKKEGKWGIRIMKTECSSSSLLLLLHPKSRAVYFLTLFSRVSLRFSLLSCCFFSDKLFENQII</sequence>
<dbReference type="EMBL" id="OZ021743">
    <property type="protein sequence ID" value="CAK9329199.1"/>
    <property type="molecule type" value="Genomic_DNA"/>
</dbReference>
<organism evidence="1 2">
    <name type="scientific">Citrullus colocynthis</name>
    <name type="common">colocynth</name>
    <dbReference type="NCBI Taxonomy" id="252529"/>
    <lineage>
        <taxon>Eukaryota</taxon>
        <taxon>Viridiplantae</taxon>
        <taxon>Streptophyta</taxon>
        <taxon>Embryophyta</taxon>
        <taxon>Tracheophyta</taxon>
        <taxon>Spermatophyta</taxon>
        <taxon>Magnoliopsida</taxon>
        <taxon>eudicotyledons</taxon>
        <taxon>Gunneridae</taxon>
        <taxon>Pentapetalae</taxon>
        <taxon>rosids</taxon>
        <taxon>fabids</taxon>
        <taxon>Cucurbitales</taxon>
        <taxon>Cucurbitaceae</taxon>
        <taxon>Benincaseae</taxon>
        <taxon>Citrullus</taxon>
    </lineage>
</organism>
<evidence type="ECO:0000313" key="2">
    <source>
        <dbReference type="Proteomes" id="UP001642487"/>
    </source>
</evidence>
<gene>
    <name evidence="1" type="ORF">CITCOLO1_LOCUS21639</name>
</gene>
<evidence type="ECO:0000313" key="1">
    <source>
        <dbReference type="EMBL" id="CAK9329199.1"/>
    </source>
</evidence>
<reference evidence="1 2" key="1">
    <citation type="submission" date="2024-03" db="EMBL/GenBank/DDBJ databases">
        <authorList>
            <person name="Gkanogiannis A."/>
            <person name="Becerra Lopez-Lavalle L."/>
        </authorList>
    </citation>
    <scope>NUCLEOTIDE SEQUENCE [LARGE SCALE GENOMIC DNA]</scope>
</reference>
<dbReference type="Proteomes" id="UP001642487">
    <property type="component" value="Chromosome 9"/>
</dbReference>
<keyword evidence="2" id="KW-1185">Reference proteome</keyword>
<proteinExistence type="predicted"/>
<accession>A0ABP0Z9N8</accession>
<protein>
    <submittedName>
        <fullName evidence="1">Uncharacterized protein</fullName>
    </submittedName>
</protein>
<name>A0ABP0Z9N8_9ROSI</name>